<dbReference type="Proteomes" id="UP000057389">
    <property type="component" value="Unassembled WGS sequence"/>
</dbReference>
<organism evidence="1 2">
    <name type="scientific">Vibrio toranzoniae</name>
    <dbReference type="NCBI Taxonomy" id="1194427"/>
    <lineage>
        <taxon>Bacteria</taxon>
        <taxon>Pseudomonadati</taxon>
        <taxon>Pseudomonadota</taxon>
        <taxon>Gammaproteobacteria</taxon>
        <taxon>Vibrionales</taxon>
        <taxon>Vibrionaceae</taxon>
        <taxon>Vibrio</taxon>
    </lineage>
</organism>
<gene>
    <name evidence="1" type="ORF">APQ14_04390</name>
</gene>
<dbReference type="EMBL" id="LMXU01000009">
    <property type="protein sequence ID" value="KWU01713.1"/>
    <property type="molecule type" value="Genomic_DNA"/>
</dbReference>
<dbReference type="AlphaFoldDB" id="A0A120DH03"/>
<keyword evidence="2" id="KW-1185">Reference proteome</keyword>
<dbReference type="SUPFAM" id="SSF56935">
    <property type="entry name" value="Porins"/>
    <property type="match status" value="1"/>
</dbReference>
<comment type="caution">
    <text evidence="1">The sequence shown here is derived from an EMBL/GenBank/DDBJ whole genome shotgun (WGS) entry which is preliminary data.</text>
</comment>
<evidence type="ECO:0008006" key="3">
    <source>
        <dbReference type="Google" id="ProtNLM"/>
    </source>
</evidence>
<protein>
    <recommendedName>
        <fullName evidence="3">DUF3187 family protein</fullName>
    </recommendedName>
</protein>
<proteinExistence type="predicted"/>
<dbReference type="RefSeq" id="WP_060467605.1">
    <property type="nucleotide sequence ID" value="NZ_AP025514.1"/>
</dbReference>
<name>A0A120DH03_9VIBR</name>
<accession>A0A120DH03</accession>
<dbReference type="GeneID" id="300178200"/>
<dbReference type="InterPro" id="IPR021523">
    <property type="entry name" value="DUF3187"/>
</dbReference>
<dbReference type="OrthoDB" id="5852241at2"/>
<dbReference type="Pfam" id="PF11383">
    <property type="entry name" value="DUF3187"/>
    <property type="match status" value="1"/>
</dbReference>
<evidence type="ECO:0000313" key="2">
    <source>
        <dbReference type="Proteomes" id="UP000057389"/>
    </source>
</evidence>
<evidence type="ECO:0000313" key="1">
    <source>
        <dbReference type="EMBL" id="KWU01713.1"/>
    </source>
</evidence>
<reference evidence="1 2" key="1">
    <citation type="submission" date="2015-11" db="EMBL/GenBank/DDBJ databases">
        <title>Draft WGS of Vibrio toranzoniae.</title>
        <authorList>
            <person name="Lasa A."/>
            <person name="Romalde J.L."/>
        </authorList>
    </citation>
    <scope>NUCLEOTIDE SEQUENCE [LARGE SCALE GENOMIC DNA]</scope>
    <source>
        <strain evidence="1 2">Vb 10.8</strain>
    </source>
</reference>
<sequence>MEKLATFISLTPRLLLTIAIAVTAPATVWANKDYGPLISYTQAPLQSVRLTPTLRSGFPLEENKVEVFTALTAASIWAHSPDYHFDYYQNQLQTGLRWQLTTRWQVELNYRWLYAANNHLDKITINFHDLFNIDQAGRDQKERHQFDIYAPAHDINIRDFSGDTLTNAFTLYTQYQIIDLENHGLSFGVSLYHNNVSHGAFEGSSTEQSAQFNYSYQLDINTFYTSLGFTNQSSREVENSFSHKKRTWSWMGGYQLTLFEKHELHLEYRWYEGAEDGETEFSEAANEMMLGYRYLMQRSAIEISIIENIFNMDNSTDVAFQLAYRHQW</sequence>